<name>A8Q916_MALGO</name>
<reference evidence="11 12" key="1">
    <citation type="journal article" date="2007" name="Proc. Natl. Acad. Sci. U.S.A.">
        <title>Dandruff-associated Malassezia genomes reveal convergent and divergent virulence traits shared with plant and human fungal pathogens.</title>
        <authorList>
            <person name="Xu J."/>
            <person name="Saunders C.W."/>
            <person name="Hu P."/>
            <person name="Grant R.A."/>
            <person name="Boekhout T."/>
            <person name="Kuramae E.E."/>
            <person name="Kronstad J.W."/>
            <person name="Deangelis Y.M."/>
            <person name="Reeder N.L."/>
            <person name="Johnstone K.R."/>
            <person name="Leland M."/>
            <person name="Fieno A.M."/>
            <person name="Begley W.M."/>
            <person name="Sun Y."/>
            <person name="Lacey M.P."/>
            <person name="Chaudhary T."/>
            <person name="Keough T."/>
            <person name="Chu L."/>
            <person name="Sears R."/>
            <person name="Yuan B."/>
            <person name="Dawson T.L.Jr."/>
        </authorList>
    </citation>
    <scope>NUCLEOTIDE SEQUENCE [LARGE SCALE GENOMIC DNA]</scope>
    <source>
        <strain evidence="12">ATCC MYA-4612 / CBS 7966</strain>
    </source>
</reference>
<keyword evidence="4" id="KW-0808">Transferase</keyword>
<dbReference type="KEGG" id="mgl:MGL_3390"/>
<dbReference type="RefSeq" id="XP_001729355.1">
    <property type="nucleotide sequence ID" value="XM_001729303.1"/>
</dbReference>
<dbReference type="InterPro" id="IPR050108">
    <property type="entry name" value="CDK"/>
</dbReference>
<sequence>MRAREAARASFAAKRRRTVPTESLAHASYTFAAPSRSQHLPIEGCGSVSSYEILNRIEEGSYGVVSRARHKQTGEIVALKQLKFEKEGLGFPITSLREVQVLMEARHPHIVELKEMVVGDTINHVYLVMEFVEHDLKTLLTTMRTPFLLSEIKTLMKQLLSAVALMHSRWIVHRDLKASNLLLSNRGQIKIADFGLARLFGDPLTDMTSLVVTLWYRAPELLLGKKRYDTAIDMWSVGCIFAELLMKEPLFPGKNETDQLSRILRLLGSPTETTWPEFASLLKSRFKHTTHVRSQLRHHFRLFSDATVDLLQSFLCYDSSKRISAHDALQHAYFDESPAPAHPDTFGSFPSAAAGEKLRQPSPVAPIYELDVSRSNNPL</sequence>
<dbReference type="GO" id="GO:0005634">
    <property type="term" value="C:nucleus"/>
    <property type="evidence" value="ECO:0007669"/>
    <property type="project" value="TreeGrafter"/>
</dbReference>
<evidence type="ECO:0000256" key="1">
    <source>
        <dbReference type="ARBA" id="ARBA00006485"/>
    </source>
</evidence>
<dbReference type="InParanoid" id="A8Q916"/>
<evidence type="ECO:0000256" key="6">
    <source>
        <dbReference type="ARBA" id="ARBA00022777"/>
    </source>
</evidence>
<dbReference type="InterPro" id="IPR011009">
    <property type="entry name" value="Kinase-like_dom_sf"/>
</dbReference>
<dbReference type="AlphaFoldDB" id="A8Q916"/>
<evidence type="ECO:0000313" key="12">
    <source>
        <dbReference type="Proteomes" id="UP000008837"/>
    </source>
</evidence>
<organism evidence="11 12">
    <name type="scientific">Malassezia globosa (strain ATCC MYA-4612 / CBS 7966)</name>
    <name type="common">Dandruff-associated fungus</name>
    <dbReference type="NCBI Taxonomy" id="425265"/>
    <lineage>
        <taxon>Eukaryota</taxon>
        <taxon>Fungi</taxon>
        <taxon>Dikarya</taxon>
        <taxon>Basidiomycota</taxon>
        <taxon>Ustilaginomycotina</taxon>
        <taxon>Malasseziomycetes</taxon>
        <taxon>Malasseziales</taxon>
        <taxon>Malasseziaceae</taxon>
        <taxon>Malassezia</taxon>
    </lineage>
</organism>
<dbReference type="InterPro" id="IPR000719">
    <property type="entry name" value="Prot_kinase_dom"/>
</dbReference>
<keyword evidence="5" id="KW-0547">Nucleotide-binding</keyword>
<dbReference type="PANTHER" id="PTHR24056">
    <property type="entry name" value="CELL DIVISION PROTEIN KINASE"/>
    <property type="match status" value="1"/>
</dbReference>
<evidence type="ECO:0000256" key="8">
    <source>
        <dbReference type="ARBA" id="ARBA00047811"/>
    </source>
</evidence>
<dbReference type="SMART" id="SM00220">
    <property type="entry name" value="S_TKc"/>
    <property type="match status" value="1"/>
</dbReference>
<proteinExistence type="inferred from homology"/>
<dbReference type="GeneID" id="5853662"/>
<gene>
    <name evidence="11" type="ORF">MGL_3390</name>
</gene>
<dbReference type="FunFam" id="1.10.510.10:FF:000533">
    <property type="entry name" value="cyclin-dependent kinase 10"/>
    <property type="match status" value="1"/>
</dbReference>
<evidence type="ECO:0000256" key="7">
    <source>
        <dbReference type="ARBA" id="ARBA00022840"/>
    </source>
</evidence>
<evidence type="ECO:0000256" key="9">
    <source>
        <dbReference type="ARBA" id="ARBA00048367"/>
    </source>
</evidence>
<keyword evidence="6" id="KW-0418">Kinase</keyword>
<evidence type="ECO:0000256" key="2">
    <source>
        <dbReference type="ARBA" id="ARBA00012425"/>
    </source>
</evidence>
<dbReference type="STRING" id="425265.A8Q916"/>
<dbReference type="Gene3D" id="1.10.510.10">
    <property type="entry name" value="Transferase(Phosphotransferase) domain 1"/>
    <property type="match status" value="1"/>
</dbReference>
<evidence type="ECO:0000313" key="11">
    <source>
        <dbReference type="EMBL" id="EDP42141.1"/>
    </source>
</evidence>
<evidence type="ECO:0000256" key="3">
    <source>
        <dbReference type="ARBA" id="ARBA00022527"/>
    </source>
</evidence>
<keyword evidence="3" id="KW-0723">Serine/threonine-protein kinase</keyword>
<dbReference type="VEuPathDB" id="FungiDB:MGL_3390"/>
<dbReference type="EMBL" id="AAYY01000013">
    <property type="protein sequence ID" value="EDP42141.1"/>
    <property type="molecule type" value="Genomic_DNA"/>
</dbReference>
<comment type="catalytic activity">
    <reaction evidence="9">
        <text>L-seryl-[protein] + ATP = O-phospho-L-seryl-[protein] + ADP + H(+)</text>
        <dbReference type="Rhea" id="RHEA:17989"/>
        <dbReference type="Rhea" id="RHEA-COMP:9863"/>
        <dbReference type="Rhea" id="RHEA-COMP:11604"/>
        <dbReference type="ChEBI" id="CHEBI:15378"/>
        <dbReference type="ChEBI" id="CHEBI:29999"/>
        <dbReference type="ChEBI" id="CHEBI:30616"/>
        <dbReference type="ChEBI" id="CHEBI:83421"/>
        <dbReference type="ChEBI" id="CHEBI:456216"/>
        <dbReference type="EC" id="2.7.11.22"/>
    </reaction>
</comment>
<evidence type="ECO:0000256" key="5">
    <source>
        <dbReference type="ARBA" id="ARBA00022741"/>
    </source>
</evidence>
<dbReference type="PANTHER" id="PTHR24056:SF107">
    <property type="entry name" value="CYCLIN-DEPENDENT KINASE 11A-RELATED"/>
    <property type="match status" value="1"/>
</dbReference>
<evidence type="ECO:0000256" key="4">
    <source>
        <dbReference type="ARBA" id="ARBA00022679"/>
    </source>
</evidence>
<dbReference type="FunCoup" id="A8Q916">
    <property type="interactions" value="212"/>
</dbReference>
<dbReference type="OMA" id="WVARATN"/>
<dbReference type="CDD" id="cd07843">
    <property type="entry name" value="STKc_CDC2L1"/>
    <property type="match status" value="1"/>
</dbReference>
<comment type="caution">
    <text evidence="11">The sequence shown here is derived from an EMBL/GenBank/DDBJ whole genome shotgun (WGS) entry which is preliminary data.</text>
</comment>
<comment type="catalytic activity">
    <reaction evidence="8">
        <text>L-threonyl-[protein] + ATP = O-phospho-L-threonyl-[protein] + ADP + H(+)</text>
        <dbReference type="Rhea" id="RHEA:46608"/>
        <dbReference type="Rhea" id="RHEA-COMP:11060"/>
        <dbReference type="Rhea" id="RHEA-COMP:11605"/>
        <dbReference type="ChEBI" id="CHEBI:15378"/>
        <dbReference type="ChEBI" id="CHEBI:30013"/>
        <dbReference type="ChEBI" id="CHEBI:30616"/>
        <dbReference type="ChEBI" id="CHEBI:61977"/>
        <dbReference type="ChEBI" id="CHEBI:456216"/>
        <dbReference type="EC" id="2.7.11.22"/>
    </reaction>
</comment>
<dbReference type="PROSITE" id="PS00108">
    <property type="entry name" value="PROTEIN_KINASE_ST"/>
    <property type="match status" value="1"/>
</dbReference>
<dbReference type="InterPro" id="IPR008271">
    <property type="entry name" value="Ser/Thr_kinase_AS"/>
</dbReference>
<feature type="domain" description="Protein kinase" evidence="10">
    <location>
        <begin position="51"/>
        <end position="334"/>
    </location>
</feature>
<dbReference type="GO" id="GO:0040019">
    <property type="term" value="P:positive regulation of embryonic development"/>
    <property type="evidence" value="ECO:0007669"/>
    <property type="project" value="UniProtKB-ARBA"/>
</dbReference>
<comment type="similarity">
    <text evidence="1">Belongs to the protein kinase superfamily. CMGC Ser/Thr protein kinase family. CDC2/CDKX subfamily.</text>
</comment>
<dbReference type="EC" id="2.7.11.22" evidence="2"/>
<dbReference type="GO" id="GO:0005524">
    <property type="term" value="F:ATP binding"/>
    <property type="evidence" value="ECO:0007669"/>
    <property type="project" value="UniProtKB-KW"/>
</dbReference>
<dbReference type="InterPro" id="IPR045267">
    <property type="entry name" value="CDK11/PITSLRE_STKc"/>
</dbReference>
<dbReference type="PROSITE" id="PS50011">
    <property type="entry name" value="PROTEIN_KINASE_DOM"/>
    <property type="match status" value="1"/>
</dbReference>
<dbReference type="GO" id="GO:0007346">
    <property type="term" value="P:regulation of mitotic cell cycle"/>
    <property type="evidence" value="ECO:0007669"/>
    <property type="project" value="TreeGrafter"/>
</dbReference>
<keyword evidence="12" id="KW-1185">Reference proteome</keyword>
<accession>A8Q916</accession>
<evidence type="ECO:0000259" key="10">
    <source>
        <dbReference type="PROSITE" id="PS50011"/>
    </source>
</evidence>
<dbReference type="FunFam" id="3.30.200.20:FF:000054">
    <property type="entry name" value="Cyclin-dependent kinase 11B"/>
    <property type="match status" value="1"/>
</dbReference>
<dbReference type="OrthoDB" id="1732493at2759"/>
<dbReference type="Proteomes" id="UP000008837">
    <property type="component" value="Unassembled WGS sequence"/>
</dbReference>
<dbReference type="SUPFAM" id="SSF56112">
    <property type="entry name" value="Protein kinase-like (PK-like)"/>
    <property type="match status" value="1"/>
</dbReference>
<keyword evidence="7" id="KW-0067">ATP-binding</keyword>
<dbReference type="Pfam" id="PF00069">
    <property type="entry name" value="Pkinase"/>
    <property type="match status" value="1"/>
</dbReference>
<dbReference type="Gene3D" id="3.30.200.20">
    <property type="entry name" value="Phosphorylase Kinase, domain 1"/>
    <property type="match status" value="1"/>
</dbReference>
<dbReference type="GO" id="GO:0004693">
    <property type="term" value="F:cyclin-dependent protein serine/threonine kinase activity"/>
    <property type="evidence" value="ECO:0007669"/>
    <property type="project" value="UniProtKB-EC"/>
</dbReference>
<protein>
    <recommendedName>
        <fullName evidence="2">cyclin-dependent kinase</fullName>
        <ecNumber evidence="2">2.7.11.22</ecNumber>
    </recommendedName>
</protein>